<name>A0A5C5Z7L1_9BACT</name>
<accession>A0A5C5Z7L1</accession>
<dbReference type="InterPro" id="IPR052336">
    <property type="entry name" value="MlaD_Phospholipid_Transporter"/>
</dbReference>
<dbReference type="PANTHER" id="PTHR33371">
    <property type="entry name" value="INTERMEMBRANE PHOSPHOLIPID TRANSPORT SYSTEM BINDING PROTEIN MLAD-RELATED"/>
    <property type="match status" value="1"/>
</dbReference>
<gene>
    <name evidence="3" type="ORF">CA13_46910</name>
</gene>
<dbReference type="EMBL" id="SJPJ01000001">
    <property type="protein sequence ID" value="TWT83228.1"/>
    <property type="molecule type" value="Genomic_DNA"/>
</dbReference>
<keyword evidence="1" id="KW-0812">Transmembrane</keyword>
<evidence type="ECO:0000313" key="3">
    <source>
        <dbReference type="EMBL" id="TWT83228.1"/>
    </source>
</evidence>
<dbReference type="OrthoDB" id="260338at2"/>
<dbReference type="PANTHER" id="PTHR33371:SF4">
    <property type="entry name" value="INTERMEMBRANE PHOSPHOLIPID TRANSPORT SYSTEM BINDING PROTEIN MLAD"/>
    <property type="match status" value="1"/>
</dbReference>
<feature type="domain" description="Mce/MlaD" evidence="2">
    <location>
        <begin position="38"/>
        <end position="112"/>
    </location>
</feature>
<dbReference type="InterPro" id="IPR003399">
    <property type="entry name" value="Mce/MlaD"/>
</dbReference>
<dbReference type="AlphaFoldDB" id="A0A5C5Z7L1"/>
<keyword evidence="1" id="KW-0472">Membrane</keyword>
<comment type="caution">
    <text evidence="3">The sequence shown here is derived from an EMBL/GenBank/DDBJ whole genome shotgun (WGS) entry which is preliminary data.</text>
</comment>
<keyword evidence="1" id="KW-1133">Transmembrane helix</keyword>
<sequence>MDDNKLRFGVGVLVISAIGIGIILTFLFGAFPDVLSKDYTLSVKFPSAEGVSANTPVLRDGVRIGRVEDISLLPAGGVLVSLSMDSEQEVAHRYVPTIGNSSLVTGDSTIEFVRADERKLSEIFPQDRTIIDVPYGDGDYLDYGQKTKNPYSVLFNMEDQMLQTLESIRTAGDSISRAGSSVDELASQVQGTVGDADTKVNQVAEEAVAALEQFQGAMRDVRAIVGNPALKEGLEDSIALLPKLLNDAQKTLESTQQTFEGLQRVSNRFEKVGVAAEDTVRSAKSTVDSLDRTVKNVEKFTEPLADRGGELVEQVLTSLASVDRTLAQVETFGKTLNNSDGSFRRFLEDDEIYWDVRRTIENIEEASAKIRPIIDDVRIFSDKIARDPRELGVRGALSKRPSGVGFK</sequence>
<reference evidence="3 4" key="1">
    <citation type="submission" date="2019-02" db="EMBL/GenBank/DDBJ databases">
        <title>Deep-cultivation of Planctomycetes and their phenomic and genomic characterization uncovers novel biology.</title>
        <authorList>
            <person name="Wiegand S."/>
            <person name="Jogler M."/>
            <person name="Boedeker C."/>
            <person name="Pinto D."/>
            <person name="Vollmers J."/>
            <person name="Rivas-Marin E."/>
            <person name="Kohn T."/>
            <person name="Peeters S.H."/>
            <person name="Heuer A."/>
            <person name="Rast P."/>
            <person name="Oberbeckmann S."/>
            <person name="Bunk B."/>
            <person name="Jeske O."/>
            <person name="Meyerdierks A."/>
            <person name="Storesund J.E."/>
            <person name="Kallscheuer N."/>
            <person name="Luecker S."/>
            <person name="Lage O.M."/>
            <person name="Pohl T."/>
            <person name="Merkel B.J."/>
            <person name="Hornburger P."/>
            <person name="Mueller R.-W."/>
            <person name="Bruemmer F."/>
            <person name="Labrenz M."/>
            <person name="Spormann A.M."/>
            <person name="Op Den Camp H."/>
            <person name="Overmann J."/>
            <person name="Amann R."/>
            <person name="Jetten M.S.M."/>
            <person name="Mascher T."/>
            <person name="Medema M.H."/>
            <person name="Devos D.P."/>
            <person name="Kaster A.-K."/>
            <person name="Ovreas L."/>
            <person name="Rohde M."/>
            <person name="Galperin M.Y."/>
            <person name="Jogler C."/>
        </authorList>
    </citation>
    <scope>NUCLEOTIDE SEQUENCE [LARGE SCALE GENOMIC DNA]</scope>
    <source>
        <strain evidence="3 4">CA13</strain>
    </source>
</reference>
<feature type="transmembrane region" description="Helical" evidence="1">
    <location>
        <begin position="12"/>
        <end position="31"/>
    </location>
</feature>
<evidence type="ECO:0000259" key="2">
    <source>
        <dbReference type="Pfam" id="PF02470"/>
    </source>
</evidence>
<evidence type="ECO:0000313" key="4">
    <source>
        <dbReference type="Proteomes" id="UP000315010"/>
    </source>
</evidence>
<dbReference type="Pfam" id="PF02470">
    <property type="entry name" value="MlaD"/>
    <property type="match status" value="1"/>
</dbReference>
<organism evidence="3 4">
    <name type="scientific">Novipirellula herctigrandis</name>
    <dbReference type="NCBI Taxonomy" id="2527986"/>
    <lineage>
        <taxon>Bacteria</taxon>
        <taxon>Pseudomonadati</taxon>
        <taxon>Planctomycetota</taxon>
        <taxon>Planctomycetia</taxon>
        <taxon>Pirellulales</taxon>
        <taxon>Pirellulaceae</taxon>
        <taxon>Novipirellula</taxon>
    </lineage>
</organism>
<dbReference type="RefSeq" id="WP_146400248.1">
    <property type="nucleotide sequence ID" value="NZ_SJPJ01000001.1"/>
</dbReference>
<dbReference type="Proteomes" id="UP000315010">
    <property type="component" value="Unassembled WGS sequence"/>
</dbReference>
<evidence type="ECO:0000256" key="1">
    <source>
        <dbReference type="SAM" id="Phobius"/>
    </source>
</evidence>
<keyword evidence="4" id="KW-1185">Reference proteome</keyword>
<protein>
    <submittedName>
        <fullName evidence="3">Mce related protein</fullName>
    </submittedName>
</protein>
<proteinExistence type="predicted"/>